<reference evidence="8 9" key="1">
    <citation type="submission" date="2017-06" db="EMBL/GenBank/DDBJ databases">
        <title>Novel microbial phyla capable of carbon fixation and sulfur reduction in deep-sea sediments.</title>
        <authorList>
            <person name="Huang J."/>
            <person name="Baker B."/>
            <person name="Wang Y."/>
        </authorList>
    </citation>
    <scope>NUCLEOTIDE SEQUENCE [LARGE SCALE GENOMIC DNA]</scope>
    <source>
        <strain evidence="8">B3_LCP</strain>
    </source>
</reference>
<name>A0A532URN6_UNCL8</name>
<dbReference type="GO" id="GO:0006565">
    <property type="term" value="P:L-serine catabolic process"/>
    <property type="evidence" value="ECO:0007669"/>
    <property type="project" value="TreeGrafter"/>
</dbReference>
<dbReference type="InterPro" id="IPR050147">
    <property type="entry name" value="Ser/Thr_Dehydratase"/>
</dbReference>
<accession>A0A532URN6</accession>
<dbReference type="GO" id="GO:0004795">
    <property type="term" value="F:threonine synthase activity"/>
    <property type="evidence" value="ECO:0007669"/>
    <property type="project" value="UniProtKB-UniRule"/>
</dbReference>
<dbReference type="GO" id="GO:0009097">
    <property type="term" value="P:isoleucine biosynthetic process"/>
    <property type="evidence" value="ECO:0007669"/>
    <property type="project" value="TreeGrafter"/>
</dbReference>
<dbReference type="GO" id="GO:0004794">
    <property type="term" value="F:threonine deaminase activity"/>
    <property type="evidence" value="ECO:0007669"/>
    <property type="project" value="TreeGrafter"/>
</dbReference>
<protein>
    <recommendedName>
        <fullName evidence="5">Threonine synthase</fullName>
        <ecNumber evidence="5">4.2.3.1</ecNumber>
    </recommendedName>
</protein>
<dbReference type="Proteomes" id="UP000319619">
    <property type="component" value="Unassembled WGS sequence"/>
</dbReference>
<evidence type="ECO:0000256" key="1">
    <source>
        <dbReference type="ARBA" id="ARBA00001933"/>
    </source>
</evidence>
<evidence type="ECO:0000256" key="4">
    <source>
        <dbReference type="ARBA" id="ARBA00023239"/>
    </source>
</evidence>
<sequence>MRSKSLVEFQYRCTECVKQYDRDQVRYLCPVCGDKYSFGTPLRGVLSVLFDYDQISRLFNVQKPDWNLFSAVERECYPAFPVGNTPFLKAERLGDELGFSNIWIKNEGVNPTGSLKDRASYTIVAEANRLGEDRIVAASTGNAASSLAAVAAATGKQAVIFVPENAPQAKLVQMIVHGACVIPVRGTYDDAFGISIEFTKEFGGLNRNTAYHPLTIEGKKYAGLEIWQQNQFRVPDFIFVPVGDGVIISGIYKAFYDLKQSRLIDRLPRLVCVQAESSDAIHRYITTGDYQPARQPHTIADSISVSVPSNVYMAAKAVQDTGGFSVTVSDEEIIEGMNILARYAGIFAEPAAATPLAALRKIRDAGMVKENEQVVLLVTGHGLKDIPAALKHVKIPKAVSPNLSDVIEMVERF</sequence>
<dbReference type="Pfam" id="PF00291">
    <property type="entry name" value="PALP"/>
    <property type="match status" value="1"/>
</dbReference>
<evidence type="ECO:0000256" key="3">
    <source>
        <dbReference type="ARBA" id="ARBA00022898"/>
    </source>
</evidence>
<feature type="domain" description="Tryptophan synthase beta chain-like PALP" evidence="7">
    <location>
        <begin position="81"/>
        <end position="380"/>
    </location>
</feature>
<evidence type="ECO:0000256" key="2">
    <source>
        <dbReference type="ARBA" id="ARBA00005517"/>
    </source>
</evidence>
<feature type="modified residue" description="N6-(pyridoxal phosphate)lysine" evidence="6">
    <location>
        <position position="116"/>
    </location>
</feature>
<proteinExistence type="inferred from homology"/>
<comment type="cofactor">
    <cofactor evidence="1 6">
        <name>pyridoxal 5'-phosphate</name>
        <dbReference type="ChEBI" id="CHEBI:597326"/>
    </cofactor>
</comment>
<gene>
    <name evidence="8" type="primary">thrC</name>
    <name evidence="8" type="ORF">CEE37_13975</name>
</gene>
<evidence type="ECO:0000259" key="7">
    <source>
        <dbReference type="Pfam" id="PF00291"/>
    </source>
</evidence>
<dbReference type="Gene3D" id="3.40.50.1100">
    <property type="match status" value="2"/>
</dbReference>
<dbReference type="PANTHER" id="PTHR48078">
    <property type="entry name" value="THREONINE DEHYDRATASE, MITOCHONDRIAL-RELATED"/>
    <property type="match status" value="1"/>
</dbReference>
<evidence type="ECO:0000313" key="8">
    <source>
        <dbReference type="EMBL" id="TKJ37615.1"/>
    </source>
</evidence>
<evidence type="ECO:0000256" key="5">
    <source>
        <dbReference type="NCBIfam" id="TIGR00260"/>
    </source>
</evidence>
<dbReference type="AlphaFoldDB" id="A0A532URN6"/>
<dbReference type="SUPFAM" id="SSF53686">
    <property type="entry name" value="Tryptophan synthase beta subunit-like PLP-dependent enzymes"/>
    <property type="match status" value="1"/>
</dbReference>
<dbReference type="GO" id="GO:0006567">
    <property type="term" value="P:L-threonine catabolic process"/>
    <property type="evidence" value="ECO:0007669"/>
    <property type="project" value="TreeGrafter"/>
</dbReference>
<dbReference type="GO" id="GO:0009088">
    <property type="term" value="P:threonine biosynthetic process"/>
    <property type="evidence" value="ECO:0007669"/>
    <property type="project" value="UniProtKB-UniRule"/>
</dbReference>
<dbReference type="InterPro" id="IPR001926">
    <property type="entry name" value="TrpB-like_PALP"/>
</dbReference>
<organism evidence="8 9">
    <name type="scientific">candidate division LCP-89 bacterium B3_LCP</name>
    <dbReference type="NCBI Taxonomy" id="2012998"/>
    <lineage>
        <taxon>Bacteria</taxon>
        <taxon>Pseudomonadati</taxon>
        <taxon>Bacteria division LCP-89</taxon>
    </lineage>
</organism>
<comment type="similarity">
    <text evidence="2">Belongs to the threonine synthase family.</text>
</comment>
<dbReference type="EMBL" id="NJBN01000012">
    <property type="protein sequence ID" value="TKJ37615.1"/>
    <property type="molecule type" value="Genomic_DNA"/>
</dbReference>
<keyword evidence="3 6" id="KW-0663">Pyridoxal phosphate</keyword>
<keyword evidence="4" id="KW-0456">Lyase</keyword>
<dbReference type="EC" id="4.2.3.1" evidence="5"/>
<dbReference type="GO" id="GO:0003941">
    <property type="term" value="F:L-serine ammonia-lyase activity"/>
    <property type="evidence" value="ECO:0007669"/>
    <property type="project" value="TreeGrafter"/>
</dbReference>
<evidence type="ECO:0000256" key="6">
    <source>
        <dbReference type="PIRSR" id="PIRSR604450-51"/>
    </source>
</evidence>
<dbReference type="InterPro" id="IPR036052">
    <property type="entry name" value="TrpB-like_PALP_sf"/>
</dbReference>
<comment type="caution">
    <text evidence="8">The sequence shown here is derived from an EMBL/GenBank/DDBJ whole genome shotgun (WGS) entry which is preliminary data.</text>
</comment>
<evidence type="ECO:0000313" key="9">
    <source>
        <dbReference type="Proteomes" id="UP000319619"/>
    </source>
</evidence>
<dbReference type="NCBIfam" id="TIGR00260">
    <property type="entry name" value="thrC"/>
    <property type="match status" value="1"/>
</dbReference>
<dbReference type="PANTHER" id="PTHR48078:SF6">
    <property type="entry name" value="L-THREONINE DEHYDRATASE CATABOLIC TDCB"/>
    <property type="match status" value="1"/>
</dbReference>
<dbReference type="InterPro" id="IPR004450">
    <property type="entry name" value="Thr_synthase-like"/>
</dbReference>